<reference evidence="2 3" key="1">
    <citation type="submission" date="2013-09" db="EMBL/GenBank/DDBJ databases">
        <title>Biodegradation of hydrocarbons in the deep terrestrial subsurface : characterization of a microbial consortium composed of two Desulfotomaculum species originating from a deep geological formation.</title>
        <authorList>
            <person name="Aullo T."/>
            <person name="Berlendis S."/>
            <person name="Lascourreges J.-F."/>
            <person name="Dessort D."/>
            <person name="Saint-Laurent S."/>
            <person name="Schraauwers B."/>
            <person name="Mas J."/>
            <person name="Magot M."/>
            <person name="Ranchou-Peyruse A."/>
        </authorList>
    </citation>
    <scope>NUCLEOTIDE SEQUENCE [LARGE SCALE GENOMIC DNA]</scope>
    <source>
        <strain evidence="2 3">Bs107</strain>
    </source>
</reference>
<gene>
    <name evidence="2" type="ORF">P378_18605</name>
</gene>
<feature type="domain" description="Schlafen AlbA-2" evidence="1">
    <location>
        <begin position="27"/>
        <end position="144"/>
    </location>
</feature>
<dbReference type="AlphaFoldDB" id="A0A2C6MCU7"/>
<organism evidence="2 3">
    <name type="scientific">Desulforamulus profundi</name>
    <dbReference type="NCBI Taxonomy" id="1383067"/>
    <lineage>
        <taxon>Bacteria</taxon>
        <taxon>Bacillati</taxon>
        <taxon>Bacillota</taxon>
        <taxon>Clostridia</taxon>
        <taxon>Eubacteriales</taxon>
        <taxon>Peptococcaceae</taxon>
        <taxon>Desulforamulus</taxon>
    </lineage>
</organism>
<sequence length="263" mass="30492">MINPFGKPIEQLEEEDLHKLIEEETPEGLYVEYKEDFPRHLAKIVASFTNTFGGWIIIGADARNPRNVPTSFPGIDISNDPKDRFRNICQGNITPVPLFSSKLIIKTKDTKRGVLVVKIPESTYPPHITNDGRIYRRNMEGSDPVPETDRHILDRLFEKSKHNKTEVKAFINRKLQKGDQDEMMFKVMCCPVPLNLKLIDPFFVPERISRLKKMARSIWKDTLPHHIRFEPEGFAFDAENHRLEILRSGVVCYFCTIPTYVKK</sequence>
<evidence type="ECO:0000313" key="2">
    <source>
        <dbReference type="EMBL" id="PHJ37066.1"/>
    </source>
</evidence>
<dbReference type="InterPro" id="IPR038461">
    <property type="entry name" value="Schlafen_AlbA_2_dom_sf"/>
</dbReference>
<dbReference type="PANTHER" id="PTHR30595">
    <property type="entry name" value="GLPR-RELATED TRANSCRIPTIONAL REPRESSOR"/>
    <property type="match status" value="1"/>
</dbReference>
<proteinExistence type="predicted"/>
<dbReference type="EMBL" id="AWQQ01000118">
    <property type="protein sequence ID" value="PHJ37066.1"/>
    <property type="molecule type" value="Genomic_DNA"/>
</dbReference>
<protein>
    <submittedName>
        <fullName evidence="2">Transcriptional regulator</fullName>
    </submittedName>
</protein>
<dbReference type="Pfam" id="PF04326">
    <property type="entry name" value="SLFN_AlbA_2"/>
    <property type="match status" value="1"/>
</dbReference>
<evidence type="ECO:0000259" key="1">
    <source>
        <dbReference type="Pfam" id="PF04326"/>
    </source>
</evidence>
<keyword evidence="3" id="KW-1185">Reference proteome</keyword>
<dbReference type="Proteomes" id="UP000222564">
    <property type="component" value="Unassembled WGS sequence"/>
</dbReference>
<accession>A0A2C6MCU7</accession>
<dbReference type="RefSeq" id="WP_238473370.1">
    <property type="nucleotide sequence ID" value="NZ_AWQQ01000118.1"/>
</dbReference>
<dbReference type="InterPro" id="IPR007421">
    <property type="entry name" value="Schlafen_AlbA_2_dom"/>
</dbReference>
<dbReference type="PANTHER" id="PTHR30595:SF6">
    <property type="entry name" value="SCHLAFEN ALBA-2 DOMAIN-CONTAINING PROTEIN"/>
    <property type="match status" value="1"/>
</dbReference>
<dbReference type="Gene3D" id="3.30.950.30">
    <property type="entry name" value="Schlafen, AAA domain"/>
    <property type="match status" value="1"/>
</dbReference>
<name>A0A2C6MCU7_9FIRM</name>
<evidence type="ECO:0000313" key="3">
    <source>
        <dbReference type="Proteomes" id="UP000222564"/>
    </source>
</evidence>
<comment type="caution">
    <text evidence="2">The sequence shown here is derived from an EMBL/GenBank/DDBJ whole genome shotgun (WGS) entry which is preliminary data.</text>
</comment>